<dbReference type="InterPro" id="IPR015860">
    <property type="entry name" value="ABC_transpr_TagH-like"/>
</dbReference>
<dbReference type="CDD" id="cd03220">
    <property type="entry name" value="ABC_KpsT_Wzt"/>
    <property type="match status" value="1"/>
</dbReference>
<reference evidence="6" key="1">
    <citation type="submission" date="2023-01" db="EMBL/GenBank/DDBJ databases">
        <title>The diversity of Class Acidimicrobiia in South China Sea sediment environments and the proposal of Iamia marina sp. nov., a novel species of the genus Iamia.</title>
        <authorList>
            <person name="He Y."/>
            <person name="Tian X."/>
        </authorList>
    </citation>
    <scope>NUCLEOTIDE SEQUENCE</scope>
    <source>
        <strain evidence="6">DSM 19957</strain>
    </source>
</reference>
<feature type="domain" description="ABC transporter" evidence="5">
    <location>
        <begin position="28"/>
        <end position="248"/>
    </location>
</feature>
<proteinExistence type="inferred from homology"/>
<dbReference type="PANTHER" id="PTHR46743:SF2">
    <property type="entry name" value="TEICHOIC ACIDS EXPORT ATP-BINDING PROTEIN TAGH"/>
    <property type="match status" value="1"/>
</dbReference>
<dbReference type="Proteomes" id="UP001216390">
    <property type="component" value="Chromosome"/>
</dbReference>
<dbReference type="SUPFAM" id="SSF52540">
    <property type="entry name" value="P-loop containing nucleoside triphosphate hydrolases"/>
    <property type="match status" value="1"/>
</dbReference>
<dbReference type="EMBL" id="CP116942">
    <property type="protein sequence ID" value="WCO65820.1"/>
    <property type="molecule type" value="Genomic_DNA"/>
</dbReference>
<dbReference type="Pfam" id="PF14524">
    <property type="entry name" value="Wzt_C"/>
    <property type="match status" value="1"/>
</dbReference>
<dbReference type="GO" id="GO:0016887">
    <property type="term" value="F:ATP hydrolysis activity"/>
    <property type="evidence" value="ECO:0007669"/>
    <property type="project" value="InterPro"/>
</dbReference>
<evidence type="ECO:0000313" key="7">
    <source>
        <dbReference type="Proteomes" id="UP001216390"/>
    </source>
</evidence>
<comment type="similarity">
    <text evidence="1">Belongs to the ABC transporter superfamily.</text>
</comment>
<gene>
    <name evidence="6" type="ORF">PO878_15055</name>
</gene>
<dbReference type="InterPro" id="IPR003593">
    <property type="entry name" value="AAA+_ATPase"/>
</dbReference>
<dbReference type="KEGG" id="ima:PO878_15055"/>
<dbReference type="Pfam" id="PF00005">
    <property type="entry name" value="ABC_tran"/>
    <property type="match status" value="1"/>
</dbReference>
<dbReference type="AlphaFoldDB" id="A0AAE9Y4B7"/>
<evidence type="ECO:0000256" key="2">
    <source>
        <dbReference type="ARBA" id="ARBA00022448"/>
    </source>
</evidence>
<organism evidence="6 7">
    <name type="scientific">Iamia majanohamensis</name>
    <dbReference type="NCBI Taxonomy" id="467976"/>
    <lineage>
        <taxon>Bacteria</taxon>
        <taxon>Bacillati</taxon>
        <taxon>Actinomycetota</taxon>
        <taxon>Acidimicrobiia</taxon>
        <taxon>Acidimicrobiales</taxon>
        <taxon>Iamiaceae</taxon>
        <taxon>Iamia</taxon>
    </lineage>
</organism>
<accession>A0AAE9Y4B7</accession>
<dbReference type="InterPro" id="IPR003439">
    <property type="entry name" value="ABC_transporter-like_ATP-bd"/>
</dbReference>
<dbReference type="GO" id="GO:0005524">
    <property type="term" value="F:ATP binding"/>
    <property type="evidence" value="ECO:0007669"/>
    <property type="project" value="UniProtKB-KW"/>
</dbReference>
<dbReference type="GO" id="GO:0140359">
    <property type="term" value="F:ABC-type transporter activity"/>
    <property type="evidence" value="ECO:0007669"/>
    <property type="project" value="InterPro"/>
</dbReference>
<dbReference type="Gene3D" id="3.40.50.300">
    <property type="entry name" value="P-loop containing nucleotide triphosphate hydrolases"/>
    <property type="match status" value="1"/>
</dbReference>
<dbReference type="PROSITE" id="PS50893">
    <property type="entry name" value="ABC_TRANSPORTER_2"/>
    <property type="match status" value="1"/>
</dbReference>
<name>A0AAE9Y4B7_9ACTN</name>
<dbReference type="InterPro" id="IPR029439">
    <property type="entry name" value="Wzt_C"/>
</dbReference>
<dbReference type="RefSeq" id="WP_272735346.1">
    <property type="nucleotide sequence ID" value="NZ_CP116942.1"/>
</dbReference>
<evidence type="ECO:0000256" key="4">
    <source>
        <dbReference type="ARBA" id="ARBA00022840"/>
    </source>
</evidence>
<dbReference type="CDD" id="cd10147">
    <property type="entry name" value="Wzt_C-like"/>
    <property type="match status" value="1"/>
</dbReference>
<dbReference type="SMART" id="SM00382">
    <property type="entry name" value="AAA"/>
    <property type="match status" value="1"/>
</dbReference>
<evidence type="ECO:0000256" key="1">
    <source>
        <dbReference type="ARBA" id="ARBA00005417"/>
    </source>
</evidence>
<dbReference type="InterPro" id="IPR027417">
    <property type="entry name" value="P-loop_NTPase"/>
</dbReference>
<keyword evidence="4 6" id="KW-0067">ATP-binding</keyword>
<evidence type="ECO:0000313" key="6">
    <source>
        <dbReference type="EMBL" id="WCO65820.1"/>
    </source>
</evidence>
<keyword evidence="2" id="KW-0813">Transport</keyword>
<dbReference type="GO" id="GO:0016020">
    <property type="term" value="C:membrane"/>
    <property type="evidence" value="ECO:0007669"/>
    <property type="project" value="InterPro"/>
</dbReference>
<evidence type="ECO:0000259" key="5">
    <source>
        <dbReference type="PROSITE" id="PS50893"/>
    </source>
</evidence>
<evidence type="ECO:0000256" key="3">
    <source>
        <dbReference type="ARBA" id="ARBA00022741"/>
    </source>
</evidence>
<keyword evidence="7" id="KW-1185">Reference proteome</keyword>
<protein>
    <submittedName>
        <fullName evidence="6">ABC transporter ATP-binding protein</fullName>
    </submittedName>
</protein>
<dbReference type="PANTHER" id="PTHR46743">
    <property type="entry name" value="TEICHOIC ACIDS EXPORT ATP-BINDING PROTEIN TAGH"/>
    <property type="match status" value="1"/>
</dbReference>
<sequence>MGTANAVSIDSVSKMFKLARDKPTSAKERVIRAGRVRWEEFHALSDVSFDVAQGETLAMLGHNGSGKSTLLKCVAGTLRPTSGTITTRGRLAALLELGAGFHPDLTGRENVYLNGSILGFSKTQIDEIFDDVVDFAELDEFIDQQVKHFSSGMYARLGFAVAINVEPDILLVDEVLSVGDEAFQRKCIDRIRRMQREGRTILVVTHATDMVRMICDRAVVLDHGLKIADGPPGEAIRAFRDALAARGVEIPLDAEDADHTPPVAVDPTTGQVPVITTPQLVADPDATVSIRHVIPEYPDPEAGHLLPGQPLRLRVGYQATGLIDDVAFALEIFDERGTRLMGTTTDVLEQYIHAVDGEGEVVFAFEQIPLLDGRFPLTVAIHSHDGGKVYDEREYQDAIVVMNPSRTRGIVHFPAKVEHIFDF</sequence>
<keyword evidence="3" id="KW-0547">Nucleotide-binding</keyword>
<dbReference type="InterPro" id="IPR050683">
    <property type="entry name" value="Bact_Polysacc_Export_ATP-bd"/>
</dbReference>
<dbReference type="Gene3D" id="2.70.50.60">
    <property type="entry name" value="abc- transporter (atp binding component) like domain"/>
    <property type="match status" value="1"/>
</dbReference>